<comment type="caution">
    <text evidence="2">The sequence shown here is derived from an EMBL/GenBank/DDBJ whole genome shotgun (WGS) entry which is preliminary data.</text>
</comment>
<evidence type="ECO:0000256" key="1">
    <source>
        <dbReference type="SAM" id="MobiDB-lite"/>
    </source>
</evidence>
<protein>
    <submittedName>
        <fullName evidence="2">Uncharacterized protein</fullName>
    </submittedName>
</protein>
<gene>
    <name evidence="2" type="ORF">WJX74_005102</name>
</gene>
<reference evidence="2 3" key="1">
    <citation type="journal article" date="2024" name="Nat. Commun.">
        <title>Phylogenomics reveals the evolutionary origins of lichenization in chlorophyte algae.</title>
        <authorList>
            <person name="Puginier C."/>
            <person name="Libourel C."/>
            <person name="Otte J."/>
            <person name="Skaloud P."/>
            <person name="Haon M."/>
            <person name="Grisel S."/>
            <person name="Petersen M."/>
            <person name="Berrin J.G."/>
            <person name="Delaux P.M."/>
            <person name="Dal Grande F."/>
            <person name="Keller J."/>
        </authorList>
    </citation>
    <scope>NUCLEOTIDE SEQUENCE [LARGE SCALE GENOMIC DNA]</scope>
    <source>
        <strain evidence="2 3">SAG 2145</strain>
    </source>
</reference>
<dbReference type="EMBL" id="JALJOS010000048">
    <property type="protein sequence ID" value="KAK9819313.1"/>
    <property type="molecule type" value="Genomic_DNA"/>
</dbReference>
<feature type="compositionally biased region" description="Polar residues" evidence="1">
    <location>
        <begin position="1"/>
        <end position="10"/>
    </location>
</feature>
<dbReference type="Proteomes" id="UP001438707">
    <property type="component" value="Unassembled WGS sequence"/>
</dbReference>
<keyword evidence="3" id="KW-1185">Reference proteome</keyword>
<sequence>MDVCTPQQGLSLPAEPSIAEGPGNSLSVSAPQFIPSAGLPIAMPPSTPPLSTPGQIPVVQTPSGVPAGGYCYMQTKHGPMLQAVNVPAAGVPSPALLPATLQGIAAPGTYHPLSAAGQALQSTQMPAYAPKRHRTLIADFLEGPARCTGSKRLPSISSSAKEHGCKATFSCNVKAHDDGHTKLLSMGQVAADVLHPFRFGKLIVGVDQYEGTSTTQLSSQSLLNQSGPVTSSVSSFSHTGMQATQLTQDRGLDPHIGVTMQGGVEVSGVKLAYARTFQRAVMVDSNELWRLSKAASTLSELSSGGWTSLQPEAQSAAADAELLAALSDSFLELS</sequence>
<organism evidence="2 3">
    <name type="scientific">Apatococcus lobatus</name>
    <dbReference type="NCBI Taxonomy" id="904363"/>
    <lineage>
        <taxon>Eukaryota</taxon>
        <taxon>Viridiplantae</taxon>
        <taxon>Chlorophyta</taxon>
        <taxon>core chlorophytes</taxon>
        <taxon>Trebouxiophyceae</taxon>
        <taxon>Chlorellales</taxon>
        <taxon>Chlorellaceae</taxon>
        <taxon>Apatococcus</taxon>
    </lineage>
</organism>
<name>A0AAW1QD43_9CHLO</name>
<dbReference type="AlphaFoldDB" id="A0AAW1QD43"/>
<evidence type="ECO:0000313" key="2">
    <source>
        <dbReference type="EMBL" id="KAK9819313.1"/>
    </source>
</evidence>
<accession>A0AAW1QD43</accession>
<evidence type="ECO:0000313" key="3">
    <source>
        <dbReference type="Proteomes" id="UP001438707"/>
    </source>
</evidence>
<proteinExistence type="predicted"/>
<feature type="region of interest" description="Disordered" evidence="1">
    <location>
        <begin position="1"/>
        <end position="26"/>
    </location>
</feature>